<dbReference type="Pfam" id="PF02371">
    <property type="entry name" value="Transposase_20"/>
    <property type="match status" value="1"/>
</dbReference>
<reference evidence="3" key="2">
    <citation type="journal article" date="2014" name="ISME J.">
        <title>Microbial stratification in low pH oxic and suboxic macroscopic growths along an acid mine drainage.</title>
        <authorList>
            <person name="Mendez-Garcia C."/>
            <person name="Mesa V."/>
            <person name="Sprenger R.R."/>
            <person name="Richter M."/>
            <person name="Diez M.S."/>
            <person name="Solano J."/>
            <person name="Bargiela R."/>
            <person name="Golyshina O.V."/>
            <person name="Manteca A."/>
            <person name="Ramos J.L."/>
            <person name="Gallego J.R."/>
            <person name="Llorente I."/>
            <person name="Martins Dos Santos V.A."/>
            <person name="Jensen O.N."/>
            <person name="Pelaez A.I."/>
            <person name="Sanchez J."/>
            <person name="Ferrer M."/>
        </authorList>
    </citation>
    <scope>NUCLEOTIDE SEQUENCE</scope>
</reference>
<dbReference type="EMBL" id="AUZX01004864">
    <property type="protein sequence ID" value="EQD69725.1"/>
    <property type="molecule type" value="Genomic_DNA"/>
</dbReference>
<gene>
    <name evidence="3" type="ORF">B1A_06706</name>
    <name evidence="2" type="ORF">B1B_12219</name>
</gene>
<dbReference type="GO" id="GO:0003677">
    <property type="term" value="F:DNA binding"/>
    <property type="evidence" value="ECO:0007669"/>
    <property type="project" value="InterPro"/>
</dbReference>
<dbReference type="PANTHER" id="PTHR33055">
    <property type="entry name" value="TRANSPOSASE FOR INSERTION SEQUENCE ELEMENT IS1111A"/>
    <property type="match status" value="1"/>
</dbReference>
<dbReference type="InterPro" id="IPR047650">
    <property type="entry name" value="Transpos_IS110"/>
</dbReference>
<dbReference type="PANTHER" id="PTHR33055:SF15">
    <property type="entry name" value="TRANSPOSASE-RELATED"/>
    <property type="match status" value="1"/>
</dbReference>
<feature type="domain" description="Transposase IS116/IS110/IS902 C-terminal" evidence="1">
    <location>
        <begin position="62"/>
        <end position="146"/>
    </location>
</feature>
<comment type="caution">
    <text evidence="3">The sequence shown here is derived from an EMBL/GenBank/DDBJ whole genome shotgun (WGS) entry which is preliminary data.</text>
</comment>
<reference evidence="3" key="1">
    <citation type="submission" date="2013-08" db="EMBL/GenBank/DDBJ databases">
        <authorList>
            <person name="Mendez C."/>
            <person name="Richter M."/>
            <person name="Ferrer M."/>
            <person name="Sanchez J."/>
        </authorList>
    </citation>
    <scope>NUCLEOTIDE SEQUENCE</scope>
</reference>
<dbReference type="GO" id="GO:0006313">
    <property type="term" value="P:DNA transposition"/>
    <property type="evidence" value="ECO:0007669"/>
    <property type="project" value="InterPro"/>
</dbReference>
<organism evidence="3">
    <name type="scientific">mine drainage metagenome</name>
    <dbReference type="NCBI Taxonomy" id="410659"/>
    <lineage>
        <taxon>unclassified sequences</taxon>
        <taxon>metagenomes</taxon>
        <taxon>ecological metagenomes</taxon>
    </lineage>
</organism>
<evidence type="ECO:0000259" key="1">
    <source>
        <dbReference type="Pfam" id="PF02371"/>
    </source>
</evidence>
<dbReference type="InterPro" id="IPR003346">
    <property type="entry name" value="Transposase_20"/>
</dbReference>
<dbReference type="AlphaFoldDB" id="T1CLQ7"/>
<dbReference type="GO" id="GO:0004803">
    <property type="term" value="F:transposase activity"/>
    <property type="evidence" value="ECO:0007669"/>
    <property type="project" value="InterPro"/>
</dbReference>
<dbReference type="EMBL" id="AUZY01007999">
    <property type="protein sequence ID" value="EQD47690.1"/>
    <property type="molecule type" value="Genomic_DNA"/>
</dbReference>
<evidence type="ECO:0000313" key="3">
    <source>
        <dbReference type="EMBL" id="EQD69725.1"/>
    </source>
</evidence>
<protein>
    <submittedName>
        <fullName evidence="3">Transposase IS116/IS110/IS902 family protein</fullName>
    </submittedName>
</protein>
<sequence>MAKSRLRSKIGQLEEALDGRFNAHHARMCRHIIDHIDFLDQTILSLTKDICDGTLDFDQAMTILCSIPGVSETTAQVIIAETGGDMGKFPTSDHLCAWAGVAPASYESAGKRRPAGTRHGAPWLTRSLIEAARAAARTKGTYYSAQYARIAKRRGANKAAVAVAHSILDTSWHLLSTGTLYQDPGSDYFDRLCNPASQAKKLAMRIKALGYEVTVTEKVA</sequence>
<accession>T1CLQ7</accession>
<evidence type="ECO:0000313" key="2">
    <source>
        <dbReference type="EMBL" id="EQD47690.1"/>
    </source>
</evidence>
<proteinExistence type="predicted"/>
<name>T1CLQ7_9ZZZZ</name>